<dbReference type="RefSeq" id="WP_145643498.1">
    <property type="nucleotide sequence ID" value="NZ_VIWP01000017.1"/>
</dbReference>
<gene>
    <name evidence="1" type="ORF">FHW37_11747</name>
</gene>
<evidence type="ECO:0000313" key="2">
    <source>
        <dbReference type="Proteomes" id="UP000320653"/>
    </source>
</evidence>
<sequence>MSERPIYTTEQLNRLATAWRLVCFQRNVKRDSKQAEMFATILVTEFSGDESEQAMVKRFTH</sequence>
<dbReference type="EMBL" id="VIWP01000017">
    <property type="protein sequence ID" value="TWF43959.1"/>
    <property type="molecule type" value="Genomic_DNA"/>
</dbReference>
<evidence type="ECO:0000313" key="1">
    <source>
        <dbReference type="EMBL" id="TWF43959.1"/>
    </source>
</evidence>
<reference evidence="1 2" key="1">
    <citation type="submission" date="2019-06" db="EMBL/GenBank/DDBJ databases">
        <title>Sorghum-associated microbial communities from plants grown in Nebraska, USA.</title>
        <authorList>
            <person name="Schachtman D."/>
        </authorList>
    </citation>
    <scope>NUCLEOTIDE SEQUENCE [LARGE SCALE GENOMIC DNA]</scope>
    <source>
        <strain evidence="1 2">1225</strain>
    </source>
</reference>
<name>A0A561Q0T6_9HYPH</name>
<proteinExistence type="predicted"/>
<dbReference type="Proteomes" id="UP000320653">
    <property type="component" value="Unassembled WGS sequence"/>
</dbReference>
<comment type="caution">
    <text evidence="1">The sequence shown here is derived from an EMBL/GenBank/DDBJ whole genome shotgun (WGS) entry which is preliminary data.</text>
</comment>
<organism evidence="1 2">
    <name type="scientific">Neorhizobium alkalisoli</name>
    <dbReference type="NCBI Taxonomy" id="528178"/>
    <lineage>
        <taxon>Bacteria</taxon>
        <taxon>Pseudomonadati</taxon>
        <taxon>Pseudomonadota</taxon>
        <taxon>Alphaproteobacteria</taxon>
        <taxon>Hyphomicrobiales</taxon>
        <taxon>Rhizobiaceae</taxon>
        <taxon>Rhizobium/Agrobacterium group</taxon>
        <taxon>Neorhizobium</taxon>
    </lineage>
</organism>
<accession>A0A561Q0T6</accession>
<dbReference type="AlphaFoldDB" id="A0A561Q0T6"/>
<protein>
    <submittedName>
        <fullName evidence="1">Uncharacterized protein</fullName>
    </submittedName>
</protein>
<keyword evidence="2" id="KW-1185">Reference proteome</keyword>